<dbReference type="PANTHER" id="PTHR30336">
    <property type="entry name" value="INNER MEMBRANE PROTEIN, PROBABLE PERMEASE"/>
    <property type="match status" value="1"/>
</dbReference>
<organism evidence="2 3">
    <name type="scientific">Ureibacillus yapensis</name>
    <dbReference type="NCBI Taxonomy" id="2304605"/>
    <lineage>
        <taxon>Bacteria</taxon>
        <taxon>Bacillati</taxon>
        <taxon>Bacillota</taxon>
        <taxon>Bacilli</taxon>
        <taxon>Bacillales</taxon>
        <taxon>Caryophanaceae</taxon>
        <taxon>Ureibacillus</taxon>
    </lineage>
</organism>
<dbReference type="Gene3D" id="3.40.50.620">
    <property type="entry name" value="HUPs"/>
    <property type="match status" value="1"/>
</dbReference>
<dbReference type="InterPro" id="IPR014729">
    <property type="entry name" value="Rossmann-like_a/b/a_fold"/>
</dbReference>
<sequence length="184" mass="20502">MLLKFLIKLLLVLVVGLILISIFGKNFLVVNEEPVKSDVIIVLSGGEGRLEKAASLYDEGYAPQVLLTTYGEDGFSKQEVMAAGLPDEALILEEEATSTYTNALYSKQIMEKHQLNSAIVVTSDYHTKRTKFIFERVFEESGAELTFVAATPADSLGEFSWFTAFGEYVKLIGYYLGLYKFIDL</sequence>
<feature type="domain" description="DUF218" evidence="1">
    <location>
        <begin position="38"/>
        <end position="168"/>
    </location>
</feature>
<dbReference type="PANTHER" id="PTHR30336:SF20">
    <property type="entry name" value="DUF218 DOMAIN-CONTAINING PROTEIN"/>
    <property type="match status" value="1"/>
</dbReference>
<keyword evidence="3" id="KW-1185">Reference proteome</keyword>
<dbReference type="InterPro" id="IPR051599">
    <property type="entry name" value="Cell_Envelope_Assoc"/>
</dbReference>
<evidence type="ECO:0000313" key="3">
    <source>
        <dbReference type="Proteomes" id="UP000265692"/>
    </source>
</evidence>
<dbReference type="Proteomes" id="UP000265692">
    <property type="component" value="Unassembled WGS sequence"/>
</dbReference>
<dbReference type="OrthoDB" id="9782395at2"/>
<dbReference type="EMBL" id="QWEI01000001">
    <property type="protein sequence ID" value="RHW39537.1"/>
    <property type="molecule type" value="Genomic_DNA"/>
</dbReference>
<comment type="caution">
    <text evidence="2">The sequence shown here is derived from an EMBL/GenBank/DDBJ whole genome shotgun (WGS) entry which is preliminary data.</text>
</comment>
<name>A0A396SKJ7_9BACL</name>
<dbReference type="GO" id="GO:0005886">
    <property type="term" value="C:plasma membrane"/>
    <property type="evidence" value="ECO:0007669"/>
    <property type="project" value="TreeGrafter"/>
</dbReference>
<evidence type="ECO:0000313" key="2">
    <source>
        <dbReference type="EMBL" id="RHW39537.1"/>
    </source>
</evidence>
<dbReference type="InterPro" id="IPR003848">
    <property type="entry name" value="DUF218"/>
</dbReference>
<accession>A0A396SKJ7</accession>
<evidence type="ECO:0000259" key="1">
    <source>
        <dbReference type="Pfam" id="PF02698"/>
    </source>
</evidence>
<dbReference type="AlphaFoldDB" id="A0A396SKJ7"/>
<protein>
    <submittedName>
        <fullName evidence="2">YdcF family protein</fullName>
    </submittedName>
</protein>
<dbReference type="Pfam" id="PF02698">
    <property type="entry name" value="DUF218"/>
    <property type="match status" value="1"/>
</dbReference>
<reference evidence="2 3" key="1">
    <citation type="submission" date="2018-08" db="EMBL/GenBank/DDBJ databases">
        <title>Lysinibacillus sp. YLB-03 draft genome sequence.</title>
        <authorList>
            <person name="Yu L."/>
        </authorList>
    </citation>
    <scope>NUCLEOTIDE SEQUENCE [LARGE SCALE GENOMIC DNA]</scope>
    <source>
        <strain evidence="2 3">YLB-03</strain>
    </source>
</reference>
<gene>
    <name evidence="2" type="ORF">D1B33_01440</name>
</gene>
<dbReference type="CDD" id="cd06259">
    <property type="entry name" value="YdcF-like"/>
    <property type="match status" value="1"/>
</dbReference>
<proteinExistence type="predicted"/>
<dbReference type="RefSeq" id="WP_118874549.1">
    <property type="nucleotide sequence ID" value="NZ_QWEI01000001.1"/>
</dbReference>